<feature type="region of interest" description="Disordered" evidence="1">
    <location>
        <begin position="1"/>
        <end position="25"/>
    </location>
</feature>
<reference evidence="2 3" key="1">
    <citation type="submission" date="2014-04" db="EMBL/GenBank/DDBJ databases">
        <authorList>
            <consortium name="DOE Joint Genome Institute"/>
            <person name="Kuo A."/>
            <person name="Kohler A."/>
            <person name="Jargeat P."/>
            <person name="Nagy L.G."/>
            <person name="Floudas D."/>
            <person name="Copeland A."/>
            <person name="Barry K.W."/>
            <person name="Cichocki N."/>
            <person name="Veneault-Fourrey C."/>
            <person name="LaButti K."/>
            <person name="Lindquist E.A."/>
            <person name="Lipzen A."/>
            <person name="Lundell T."/>
            <person name="Morin E."/>
            <person name="Murat C."/>
            <person name="Sun H."/>
            <person name="Tunlid A."/>
            <person name="Henrissat B."/>
            <person name="Grigoriev I.V."/>
            <person name="Hibbett D.S."/>
            <person name="Martin F."/>
            <person name="Nordberg H.P."/>
            <person name="Cantor M.N."/>
            <person name="Hua S.X."/>
        </authorList>
    </citation>
    <scope>NUCLEOTIDE SEQUENCE [LARGE SCALE GENOMIC DNA]</scope>
    <source>
        <strain evidence="2 3">Ve08.2h10</strain>
    </source>
</reference>
<sequence>MISNEKRDNPSSHQVPRGNHGRESTGKEIAVACRLRVSHGSRQPTIKQDLRGTCTKTNLCAQWSGEACCLAGIRPHWLCLSLLATGTRLERR</sequence>
<dbReference type="AlphaFoldDB" id="A0A0D0CH36"/>
<evidence type="ECO:0000313" key="3">
    <source>
        <dbReference type="Proteomes" id="UP000054538"/>
    </source>
</evidence>
<accession>A0A0D0CH36</accession>
<name>A0A0D0CH36_9AGAM</name>
<dbReference type="InParanoid" id="A0A0D0CH36"/>
<reference evidence="3" key="2">
    <citation type="submission" date="2015-01" db="EMBL/GenBank/DDBJ databases">
        <title>Evolutionary Origins and Diversification of the Mycorrhizal Mutualists.</title>
        <authorList>
            <consortium name="DOE Joint Genome Institute"/>
            <consortium name="Mycorrhizal Genomics Consortium"/>
            <person name="Kohler A."/>
            <person name="Kuo A."/>
            <person name="Nagy L.G."/>
            <person name="Floudas D."/>
            <person name="Copeland A."/>
            <person name="Barry K.W."/>
            <person name="Cichocki N."/>
            <person name="Veneault-Fourrey C."/>
            <person name="LaButti K."/>
            <person name="Lindquist E.A."/>
            <person name="Lipzen A."/>
            <person name="Lundell T."/>
            <person name="Morin E."/>
            <person name="Murat C."/>
            <person name="Riley R."/>
            <person name="Ohm R."/>
            <person name="Sun H."/>
            <person name="Tunlid A."/>
            <person name="Henrissat B."/>
            <person name="Grigoriev I.V."/>
            <person name="Hibbett D.S."/>
            <person name="Martin F."/>
        </authorList>
    </citation>
    <scope>NUCLEOTIDE SEQUENCE [LARGE SCALE GENOMIC DNA]</scope>
    <source>
        <strain evidence="3">Ve08.2h10</strain>
    </source>
</reference>
<organism evidence="2 3">
    <name type="scientific">Paxillus rubicundulus Ve08.2h10</name>
    <dbReference type="NCBI Taxonomy" id="930991"/>
    <lineage>
        <taxon>Eukaryota</taxon>
        <taxon>Fungi</taxon>
        <taxon>Dikarya</taxon>
        <taxon>Basidiomycota</taxon>
        <taxon>Agaricomycotina</taxon>
        <taxon>Agaricomycetes</taxon>
        <taxon>Agaricomycetidae</taxon>
        <taxon>Boletales</taxon>
        <taxon>Paxilineae</taxon>
        <taxon>Paxillaceae</taxon>
        <taxon>Paxillus</taxon>
    </lineage>
</organism>
<proteinExistence type="predicted"/>
<dbReference type="EMBL" id="KN825696">
    <property type="protein sequence ID" value="KIK81992.1"/>
    <property type="molecule type" value="Genomic_DNA"/>
</dbReference>
<dbReference type="HOGENOM" id="CLU_2413963_0_0_1"/>
<dbReference type="Proteomes" id="UP000054538">
    <property type="component" value="Unassembled WGS sequence"/>
</dbReference>
<gene>
    <name evidence="2" type="ORF">PAXRUDRAFT_734621</name>
</gene>
<protein>
    <submittedName>
        <fullName evidence="2">Uncharacterized protein</fullName>
    </submittedName>
</protein>
<evidence type="ECO:0000313" key="2">
    <source>
        <dbReference type="EMBL" id="KIK81992.1"/>
    </source>
</evidence>
<keyword evidence="3" id="KW-1185">Reference proteome</keyword>
<feature type="compositionally biased region" description="Basic and acidic residues" evidence="1">
    <location>
        <begin position="1"/>
        <end position="10"/>
    </location>
</feature>
<evidence type="ECO:0000256" key="1">
    <source>
        <dbReference type="SAM" id="MobiDB-lite"/>
    </source>
</evidence>